<dbReference type="InterPro" id="IPR029057">
    <property type="entry name" value="PRTase-like"/>
</dbReference>
<comment type="similarity">
    <text evidence="1">Belongs to the ComF/GntX family.</text>
</comment>
<sequence length="262" mass="28047">MKHITLSNWLRHFLNNCVNFEQICIFCAASARNPVCAPCLNALLRPPSPACPHCAAPSPAALPCPRCLRHPPAFARLTAGWTLAFPLDALLYRCKYGHDLASVAALAELAVQGLSGRVAPVDAVIPMPLHPARQAQRGFNQSQEMVRPLARRLQIPVIDRQLLRIRDTSAQAGLTLAARRRNPRGAFAVNGRLDGLVLALFDDVVTSGATLSAATRALLRAGAARVDGWVLARTPGASEAAAETAYHQIGANGENPLPTTRP</sequence>
<dbReference type="PANTHER" id="PTHR47505">
    <property type="entry name" value="DNA UTILIZATION PROTEIN YHGH"/>
    <property type="match status" value="1"/>
</dbReference>
<dbReference type="RefSeq" id="WP_107888940.1">
    <property type="nucleotide sequence ID" value="NZ_CP028519.1"/>
</dbReference>
<accession>A0A2S0P8J6</accession>
<dbReference type="InterPro" id="IPR000836">
    <property type="entry name" value="PRTase_dom"/>
</dbReference>
<dbReference type="PANTHER" id="PTHR47505:SF1">
    <property type="entry name" value="DNA UTILIZATION PROTEIN YHGH"/>
    <property type="match status" value="1"/>
</dbReference>
<gene>
    <name evidence="2" type="ORF">DAI18_06150</name>
</gene>
<keyword evidence="2" id="KW-0808">Transferase</keyword>
<dbReference type="KEGG" id="maer:DAI18_06150"/>
<evidence type="ECO:0000313" key="2">
    <source>
        <dbReference type="EMBL" id="AVY93672.1"/>
    </source>
</evidence>
<reference evidence="2 3" key="1">
    <citation type="submission" date="2018-04" db="EMBL/GenBank/DDBJ databases">
        <title>Denitrifier Microvirgula.</title>
        <authorList>
            <person name="Anderson E."/>
            <person name="Jang J."/>
            <person name="Ishii S."/>
        </authorList>
    </citation>
    <scope>NUCLEOTIDE SEQUENCE [LARGE SCALE GENOMIC DNA]</scope>
    <source>
        <strain evidence="2 3">BE2.4</strain>
    </source>
</reference>
<dbReference type="Gene3D" id="3.40.50.2020">
    <property type="match status" value="1"/>
</dbReference>
<name>A0A2S0P8J6_9NEIS</name>
<dbReference type="Proteomes" id="UP000244173">
    <property type="component" value="Chromosome"/>
</dbReference>
<evidence type="ECO:0000313" key="3">
    <source>
        <dbReference type="Proteomes" id="UP000244173"/>
    </source>
</evidence>
<proteinExistence type="inferred from homology"/>
<organism evidence="2 3">
    <name type="scientific">Microvirgula aerodenitrificans</name>
    <dbReference type="NCBI Taxonomy" id="57480"/>
    <lineage>
        <taxon>Bacteria</taxon>
        <taxon>Pseudomonadati</taxon>
        <taxon>Pseudomonadota</taxon>
        <taxon>Betaproteobacteria</taxon>
        <taxon>Neisseriales</taxon>
        <taxon>Aquaspirillaceae</taxon>
        <taxon>Microvirgula</taxon>
    </lineage>
</organism>
<protein>
    <submittedName>
        <fullName evidence="2">Phosphoribosyltransferase</fullName>
    </submittedName>
</protein>
<dbReference type="CDD" id="cd06223">
    <property type="entry name" value="PRTases_typeI"/>
    <property type="match status" value="1"/>
</dbReference>
<evidence type="ECO:0000256" key="1">
    <source>
        <dbReference type="ARBA" id="ARBA00008007"/>
    </source>
</evidence>
<dbReference type="GO" id="GO:0016757">
    <property type="term" value="F:glycosyltransferase activity"/>
    <property type="evidence" value="ECO:0007669"/>
    <property type="project" value="UniProtKB-KW"/>
</dbReference>
<dbReference type="EMBL" id="CP028519">
    <property type="protein sequence ID" value="AVY93672.1"/>
    <property type="molecule type" value="Genomic_DNA"/>
</dbReference>
<keyword evidence="3" id="KW-1185">Reference proteome</keyword>
<dbReference type="STRING" id="1122240.GCA_000620105_01278"/>
<dbReference type="InterPro" id="IPR051910">
    <property type="entry name" value="ComF/GntX_DNA_util-trans"/>
</dbReference>
<dbReference type="OrthoDB" id="9793412at2"/>
<dbReference type="AlphaFoldDB" id="A0A2S0P8J6"/>
<keyword evidence="2" id="KW-0328">Glycosyltransferase</keyword>
<dbReference type="SUPFAM" id="SSF53271">
    <property type="entry name" value="PRTase-like"/>
    <property type="match status" value="1"/>
</dbReference>